<dbReference type="InterPro" id="IPR030869">
    <property type="entry name" value="MqnD"/>
</dbReference>
<dbReference type="KEGG" id="ast:Asulf_00979"/>
<dbReference type="eggNOG" id="arCOG00654">
    <property type="taxonomic scope" value="Archaea"/>
</dbReference>
<dbReference type="OrthoDB" id="49741at2157"/>
<dbReference type="EMBL" id="CP005290">
    <property type="protein sequence ID" value="AGK60983.1"/>
    <property type="molecule type" value="Genomic_DNA"/>
</dbReference>
<keyword evidence="5" id="KW-1185">Reference proteome</keyword>
<dbReference type="HOGENOM" id="CLU_070326_0_0_2"/>
<comment type="catalytic activity">
    <reaction evidence="3">
        <text>cyclic dehypoxanthinylfutalosinate = 1,4-dihydroxy-6-naphthoate + dihydroxyacetone</text>
        <dbReference type="Rhea" id="RHEA:33087"/>
        <dbReference type="ChEBI" id="CHEBI:16016"/>
        <dbReference type="ChEBI" id="CHEBI:64254"/>
        <dbReference type="ChEBI" id="CHEBI:64270"/>
        <dbReference type="EC" id="4.1.99.29"/>
    </reaction>
</comment>
<comment type="similarity">
    <text evidence="3">Belongs to the MqnA/MqnD family. MqnD subfamily.</text>
</comment>
<dbReference type="EC" id="4.1.99.29" evidence="3"/>
<comment type="function">
    <text evidence="3">Catalyzes the conversion of cyclic dehypoxanthine futalosine (cyclic DHFL) into 1,4-dihydroxy-6-naphthoate, a step in the biosynthesis of menaquinone (MK, vitamin K2).</text>
</comment>
<dbReference type="UniPathway" id="UPA00079"/>
<dbReference type="PANTHER" id="PTHR37167">
    <property type="entry name" value="1,4-DIHYDROXY-6-NAPHTOATE SYNTHASE"/>
    <property type="match status" value="1"/>
</dbReference>
<dbReference type="Proteomes" id="UP000013307">
    <property type="component" value="Chromosome"/>
</dbReference>
<keyword evidence="1 3" id="KW-0474">Menaquinone biosynthesis</keyword>
<dbReference type="GO" id="GO:0016830">
    <property type="term" value="F:carbon-carbon lyase activity"/>
    <property type="evidence" value="ECO:0007669"/>
    <property type="project" value="UniProtKB-UniRule"/>
</dbReference>
<dbReference type="InterPro" id="IPR003773">
    <property type="entry name" value="Menaquinone_biosynth"/>
</dbReference>
<dbReference type="HAMAP" id="MF_00996">
    <property type="entry name" value="MqnD"/>
    <property type="match status" value="1"/>
</dbReference>
<dbReference type="SUPFAM" id="SSF53850">
    <property type="entry name" value="Periplasmic binding protein-like II"/>
    <property type="match status" value="1"/>
</dbReference>
<sequence length="269" mass="30987">MVKLKVAHTPDADDAFMFYAMTHDEIDTWLEIEHVIEDIESLNRKAFEVEYDVTAISAYAYSFLSDRYQILSSGASVGDGYGPIVVAMEEIDLRHREIAVPGRYTTANLLLNLAIDFKPVEMRFDEIIPAVKEGRVDAGLLIHEGQITYKDHNLVRVLDLWEWWHDKAKLPLPLGLNAIKRDLDAEVKKEFLRVMRESINYALKNVDIAMDYAMKYSRGLDKETATKFALMYVNRYTYEMPESVKKALELLYKMGEKKGLLKMPPLDIL</sequence>
<comment type="caution">
    <text evidence="3">Lacks conserved residue(s) required for the propagation of feature annotation.</text>
</comment>
<evidence type="ECO:0000256" key="3">
    <source>
        <dbReference type="HAMAP-Rule" id="MF_00996"/>
    </source>
</evidence>
<dbReference type="Gene3D" id="3.40.190.10">
    <property type="entry name" value="Periplasmic binding protein-like II"/>
    <property type="match status" value="2"/>
</dbReference>
<organism evidence="4 5">
    <name type="scientific">Archaeoglobus sulfaticallidus PM70-1</name>
    <dbReference type="NCBI Taxonomy" id="387631"/>
    <lineage>
        <taxon>Archaea</taxon>
        <taxon>Methanobacteriati</taxon>
        <taxon>Methanobacteriota</taxon>
        <taxon>Archaeoglobi</taxon>
        <taxon>Archaeoglobales</taxon>
        <taxon>Archaeoglobaceae</taxon>
        <taxon>Archaeoglobus</taxon>
    </lineage>
</organism>
<evidence type="ECO:0000313" key="4">
    <source>
        <dbReference type="EMBL" id="AGK60983.1"/>
    </source>
</evidence>
<dbReference type="RefSeq" id="WP_015590581.1">
    <property type="nucleotide sequence ID" value="NC_021169.1"/>
</dbReference>
<dbReference type="STRING" id="387631.Asulf_00979"/>
<dbReference type="GeneID" id="15392620"/>
<dbReference type="Pfam" id="PF02621">
    <property type="entry name" value="VitK2_biosynth"/>
    <property type="match status" value="1"/>
</dbReference>
<evidence type="ECO:0000313" key="5">
    <source>
        <dbReference type="Proteomes" id="UP000013307"/>
    </source>
</evidence>
<keyword evidence="2 3" id="KW-0456">Lyase</keyword>
<evidence type="ECO:0000256" key="1">
    <source>
        <dbReference type="ARBA" id="ARBA00022428"/>
    </source>
</evidence>
<dbReference type="PANTHER" id="PTHR37167:SF1">
    <property type="entry name" value="1,4-DIHYDROXY-6-NAPHTOATE SYNTHASE"/>
    <property type="match status" value="1"/>
</dbReference>
<reference evidence="4 5" key="1">
    <citation type="journal article" date="2013" name="Genome Announc.">
        <title>Complete Genome Sequence of the Thermophilic and Facultatively Chemolithoautotrophic Sulfate Reducer Archaeoglobus sulfaticallidus Strain PM70-1T.</title>
        <authorList>
            <person name="Stokke R."/>
            <person name="Hocking W.P."/>
            <person name="Steinsbu B.O."/>
            <person name="Steen I.H."/>
        </authorList>
    </citation>
    <scope>NUCLEOTIDE SEQUENCE [LARGE SCALE GENOMIC DNA]</scope>
    <source>
        <strain evidence="4">PM70-1</strain>
    </source>
</reference>
<proteinExistence type="inferred from homology"/>
<dbReference type="CDD" id="cd13636">
    <property type="entry name" value="PBP2_Af1704"/>
    <property type="match status" value="1"/>
</dbReference>
<name>N0BDA7_9EURY</name>
<evidence type="ECO:0000256" key="2">
    <source>
        <dbReference type="ARBA" id="ARBA00023239"/>
    </source>
</evidence>
<accession>N0BDA7</accession>
<gene>
    <name evidence="3" type="primary">mqnD</name>
    <name evidence="4" type="ORF">Asulf_00979</name>
</gene>
<protein>
    <recommendedName>
        <fullName evidence="3">1,4-dihydroxy-6-naphtoate synthase</fullName>
        <ecNumber evidence="3">4.1.99.29</ecNumber>
    </recommendedName>
    <alternativeName>
        <fullName evidence="3">Menaquinone biosynthetic enzyme MqnD</fullName>
    </alternativeName>
</protein>
<feature type="active site" description="Proton acceptor" evidence="3">
    <location>
        <position position="143"/>
    </location>
</feature>
<comment type="pathway">
    <text evidence="3">Quinol/quinone metabolism; menaquinone biosynthesis.</text>
</comment>
<feature type="binding site" evidence="3">
    <location>
        <begin position="106"/>
        <end position="107"/>
    </location>
    <ligand>
        <name>substrate</name>
    </ligand>
</feature>
<dbReference type="AlphaFoldDB" id="N0BDA7"/>
<dbReference type="GO" id="GO:0009234">
    <property type="term" value="P:menaquinone biosynthetic process"/>
    <property type="evidence" value="ECO:0007669"/>
    <property type="project" value="UniProtKB-UniRule"/>
</dbReference>